<dbReference type="GO" id="GO:0006508">
    <property type="term" value="P:proteolysis"/>
    <property type="evidence" value="ECO:0007669"/>
    <property type="project" value="UniProtKB-KW"/>
</dbReference>
<evidence type="ECO:0000256" key="3">
    <source>
        <dbReference type="ARBA" id="ARBA00022490"/>
    </source>
</evidence>
<dbReference type="EMBL" id="BSFK01000010">
    <property type="protein sequence ID" value="GLK77050.1"/>
    <property type="molecule type" value="Genomic_DNA"/>
</dbReference>
<dbReference type="Proteomes" id="UP001143364">
    <property type="component" value="Unassembled WGS sequence"/>
</dbReference>
<dbReference type="InterPro" id="IPR036440">
    <property type="entry name" value="Peptidase_C15-like_sf"/>
</dbReference>
<evidence type="ECO:0000256" key="1">
    <source>
        <dbReference type="ARBA" id="ARBA00006641"/>
    </source>
</evidence>
<dbReference type="InterPro" id="IPR016125">
    <property type="entry name" value="Peptidase_C15-like"/>
</dbReference>
<evidence type="ECO:0000256" key="4">
    <source>
        <dbReference type="ARBA" id="ARBA00022670"/>
    </source>
</evidence>
<comment type="similarity">
    <text evidence="1">Belongs to the peptidase C15 family.</text>
</comment>
<organism evidence="9 10">
    <name type="scientific">Methylopila jiangsuensis</name>
    <dbReference type="NCBI Taxonomy" id="586230"/>
    <lineage>
        <taxon>Bacteria</taxon>
        <taxon>Pseudomonadati</taxon>
        <taxon>Pseudomonadota</taxon>
        <taxon>Alphaproteobacteria</taxon>
        <taxon>Hyphomicrobiales</taxon>
        <taxon>Methylopilaceae</taxon>
        <taxon>Methylopila</taxon>
    </lineage>
</organism>
<proteinExistence type="inferred from homology"/>
<keyword evidence="6" id="KW-0788">Thiol protease</keyword>
<evidence type="ECO:0000256" key="6">
    <source>
        <dbReference type="ARBA" id="ARBA00022807"/>
    </source>
</evidence>
<sequence>MRARLGPMTLLITAFGDFDGGWNASDRLLTHLEADRARLEQAWGAPVAFTRLAVDTEGIGHELDRALDAIRPTHLLLMGQATARDALALERVARNARDLRAPDACGRMGALGPVEPDGPLLRRATWPGLGALGAALSAAGLPAETSDDAGGHLCNQALYLALGRPAAPLAAFLHLPLMREQVAAGLPCARRRPGAAGMPVTEMARAVGLILRHTRAMPSTGAIA</sequence>
<accession>A0A9W6N478</accession>
<evidence type="ECO:0000313" key="9">
    <source>
        <dbReference type="EMBL" id="GLK77050.1"/>
    </source>
</evidence>
<dbReference type="GO" id="GO:0005829">
    <property type="term" value="C:cytosol"/>
    <property type="evidence" value="ECO:0007669"/>
    <property type="project" value="InterPro"/>
</dbReference>
<dbReference type="Gene3D" id="3.40.630.20">
    <property type="entry name" value="Peptidase C15, pyroglutamyl peptidase I-like"/>
    <property type="match status" value="1"/>
</dbReference>
<evidence type="ECO:0000313" key="10">
    <source>
        <dbReference type="Proteomes" id="UP001143364"/>
    </source>
</evidence>
<dbReference type="AlphaFoldDB" id="A0A9W6N478"/>
<dbReference type="GO" id="GO:0016920">
    <property type="term" value="F:pyroglutamyl-peptidase activity"/>
    <property type="evidence" value="ECO:0007669"/>
    <property type="project" value="InterPro"/>
</dbReference>
<keyword evidence="3" id="KW-0963">Cytoplasm</keyword>
<name>A0A9W6N478_9HYPH</name>
<dbReference type="InterPro" id="IPR000816">
    <property type="entry name" value="Peptidase_C15"/>
</dbReference>
<keyword evidence="10" id="KW-1185">Reference proteome</keyword>
<dbReference type="SUPFAM" id="SSF53182">
    <property type="entry name" value="Pyrrolidone carboxyl peptidase (pyroglutamate aminopeptidase)"/>
    <property type="match status" value="1"/>
</dbReference>
<evidence type="ECO:0000256" key="5">
    <source>
        <dbReference type="ARBA" id="ARBA00022801"/>
    </source>
</evidence>
<comment type="caution">
    <text evidence="9">The sequence shown here is derived from an EMBL/GenBank/DDBJ whole genome shotgun (WGS) entry which is preliminary data.</text>
</comment>
<evidence type="ECO:0000256" key="2">
    <source>
        <dbReference type="ARBA" id="ARBA00019191"/>
    </source>
</evidence>
<evidence type="ECO:0000256" key="8">
    <source>
        <dbReference type="ARBA" id="ARBA00031559"/>
    </source>
</evidence>
<gene>
    <name evidence="9" type="primary">pcp</name>
    <name evidence="9" type="ORF">GCM10008171_23040</name>
</gene>
<evidence type="ECO:0000256" key="7">
    <source>
        <dbReference type="ARBA" id="ARBA00030836"/>
    </source>
</evidence>
<dbReference type="PRINTS" id="PR00706">
    <property type="entry name" value="PYROGLUPTASE"/>
</dbReference>
<protein>
    <recommendedName>
        <fullName evidence="2">Pyrrolidone-carboxylate peptidase</fullName>
    </recommendedName>
    <alternativeName>
        <fullName evidence="7">5-oxoprolyl-peptidase</fullName>
    </alternativeName>
    <alternativeName>
        <fullName evidence="8">Pyroglutamyl-peptidase I</fullName>
    </alternativeName>
</protein>
<dbReference type="Pfam" id="PF01470">
    <property type="entry name" value="Peptidase_C15"/>
    <property type="match status" value="1"/>
</dbReference>
<keyword evidence="4" id="KW-0645">Protease</keyword>
<keyword evidence="5" id="KW-0378">Hydrolase</keyword>
<reference evidence="9" key="2">
    <citation type="submission" date="2023-01" db="EMBL/GenBank/DDBJ databases">
        <authorList>
            <person name="Sun Q."/>
            <person name="Evtushenko L."/>
        </authorList>
    </citation>
    <scope>NUCLEOTIDE SEQUENCE</scope>
    <source>
        <strain evidence="9">VKM B-2555</strain>
    </source>
</reference>
<reference evidence="9" key="1">
    <citation type="journal article" date="2014" name="Int. J. Syst. Evol. Microbiol.">
        <title>Complete genome sequence of Corynebacterium casei LMG S-19264T (=DSM 44701T), isolated from a smear-ripened cheese.</title>
        <authorList>
            <consortium name="US DOE Joint Genome Institute (JGI-PGF)"/>
            <person name="Walter F."/>
            <person name="Albersmeier A."/>
            <person name="Kalinowski J."/>
            <person name="Ruckert C."/>
        </authorList>
    </citation>
    <scope>NUCLEOTIDE SEQUENCE</scope>
    <source>
        <strain evidence="9">VKM B-2555</strain>
    </source>
</reference>